<accession>A0A0C2XI28</accession>
<dbReference type="InterPro" id="IPR009091">
    <property type="entry name" value="RCC1/BLIP-II"/>
</dbReference>
<dbReference type="Proteomes" id="UP000054549">
    <property type="component" value="Unassembled WGS sequence"/>
</dbReference>
<reference evidence="2 3" key="1">
    <citation type="submission" date="2014-04" db="EMBL/GenBank/DDBJ databases">
        <title>Evolutionary Origins and Diversification of the Mycorrhizal Mutualists.</title>
        <authorList>
            <consortium name="DOE Joint Genome Institute"/>
            <consortium name="Mycorrhizal Genomics Consortium"/>
            <person name="Kohler A."/>
            <person name="Kuo A."/>
            <person name="Nagy L.G."/>
            <person name="Floudas D."/>
            <person name="Copeland A."/>
            <person name="Barry K.W."/>
            <person name="Cichocki N."/>
            <person name="Veneault-Fourrey C."/>
            <person name="LaButti K."/>
            <person name="Lindquist E.A."/>
            <person name="Lipzen A."/>
            <person name="Lundell T."/>
            <person name="Morin E."/>
            <person name="Murat C."/>
            <person name="Riley R."/>
            <person name="Ohm R."/>
            <person name="Sun H."/>
            <person name="Tunlid A."/>
            <person name="Henrissat B."/>
            <person name="Grigoriev I.V."/>
            <person name="Hibbett D.S."/>
            <person name="Martin F."/>
        </authorList>
    </citation>
    <scope>NUCLEOTIDE SEQUENCE [LARGE SCALE GENOMIC DNA]</scope>
    <source>
        <strain evidence="2 3">Koide BX008</strain>
    </source>
</reference>
<dbReference type="OrthoDB" id="10256179at2759"/>
<dbReference type="PANTHER" id="PTHR47563">
    <property type="entry name" value="PROTEIN FMP25, MITOCHONDRIAL"/>
    <property type="match status" value="1"/>
</dbReference>
<dbReference type="InParanoid" id="A0A0C2XI28"/>
<evidence type="ECO:0000313" key="2">
    <source>
        <dbReference type="EMBL" id="KIL68623.1"/>
    </source>
</evidence>
<dbReference type="InterPro" id="IPR053245">
    <property type="entry name" value="MitoProcess-Associated"/>
</dbReference>
<dbReference type="GO" id="GO:0005743">
    <property type="term" value="C:mitochondrial inner membrane"/>
    <property type="evidence" value="ECO:0007669"/>
    <property type="project" value="TreeGrafter"/>
</dbReference>
<dbReference type="GO" id="GO:0034551">
    <property type="term" value="P:mitochondrial respiratory chain complex III assembly"/>
    <property type="evidence" value="ECO:0007669"/>
    <property type="project" value="TreeGrafter"/>
</dbReference>
<protein>
    <submittedName>
        <fullName evidence="2">Uncharacterized protein</fullName>
    </submittedName>
</protein>
<dbReference type="STRING" id="946122.A0A0C2XI28"/>
<keyword evidence="3" id="KW-1185">Reference proteome</keyword>
<name>A0A0C2XI28_AMAMK</name>
<proteinExistence type="predicted"/>
<evidence type="ECO:0000313" key="3">
    <source>
        <dbReference type="Proteomes" id="UP000054549"/>
    </source>
</evidence>
<dbReference type="Pfam" id="PF00415">
    <property type="entry name" value="RCC1"/>
    <property type="match status" value="1"/>
</dbReference>
<organism evidence="2 3">
    <name type="scientific">Amanita muscaria (strain Koide BX008)</name>
    <dbReference type="NCBI Taxonomy" id="946122"/>
    <lineage>
        <taxon>Eukaryota</taxon>
        <taxon>Fungi</taxon>
        <taxon>Dikarya</taxon>
        <taxon>Basidiomycota</taxon>
        <taxon>Agaricomycotina</taxon>
        <taxon>Agaricomycetes</taxon>
        <taxon>Agaricomycetidae</taxon>
        <taxon>Agaricales</taxon>
        <taxon>Pluteineae</taxon>
        <taxon>Amanitaceae</taxon>
        <taxon>Amanita</taxon>
    </lineage>
</organism>
<feature type="repeat" description="RCC1" evidence="1">
    <location>
        <begin position="342"/>
        <end position="402"/>
    </location>
</feature>
<dbReference type="InterPro" id="IPR000408">
    <property type="entry name" value="Reg_chr_condens"/>
</dbReference>
<gene>
    <name evidence="2" type="ORF">M378DRAFT_158453</name>
</gene>
<dbReference type="AlphaFoldDB" id="A0A0C2XI28"/>
<dbReference type="PANTHER" id="PTHR47563:SF1">
    <property type="entry name" value="PROTEIN FMP25, MITOCHONDRIAL"/>
    <property type="match status" value="1"/>
</dbReference>
<dbReference type="Gene3D" id="2.130.10.30">
    <property type="entry name" value="Regulator of chromosome condensation 1/beta-lactamase-inhibitor protein II"/>
    <property type="match status" value="1"/>
</dbReference>
<sequence length="548" mass="60480">MFRIFRTSVRTLNGLTQRRVVIATAIASGSILWYSTSNRLHNDTPPFSENRLRLATTSFADLVGRDSSLRTIVWGSNRAKLLLPESSSDELRVPTAAAWLDNVALRDLAFHNEHAAFVDASGDVYQWGPKFFGSESPRPRLTLKGKNIKCIQLTETKVYALSTWGKVYALSSVSSNQQPPRTATKSTWLSSLLARDESLDFVEMVPREKLSWGEQVSSIIAGDDHLLAVTSKGRTFAHPVNKRANLCGQLGLSKVEVQQLRGGKPESVPVNLIPKSFVDPFKEASRIAFESPAPGERDYFSNLDDKDIHFCPLLFEIPALRGIFVDQVAAGSRSSFVRTSTGRVLAWGANEHGQLGLGNSATEETVVVPTEVILWRFMRANVRTKCVDVTAGGDLTSFVVERLEESKTPSVDLLMCGNGQWGGLGNDTYRNAQNTPVRTKNVSGLLEYNEQRKRLRPIRPYHISISPSRHVPLTLDSDGIGRDLVAWGKNLDGELGNGKKASVGVPKTMEGEDGERVMLVSKKTGAVRIEQRPAVGYGNTVIYWRIMP</sequence>
<dbReference type="HOGENOM" id="CLU_021989_0_0_1"/>
<dbReference type="PROSITE" id="PS50012">
    <property type="entry name" value="RCC1_3"/>
    <property type="match status" value="1"/>
</dbReference>
<evidence type="ECO:0000256" key="1">
    <source>
        <dbReference type="PROSITE-ProRule" id="PRU00235"/>
    </source>
</evidence>
<dbReference type="SUPFAM" id="SSF50985">
    <property type="entry name" value="RCC1/BLIP-II"/>
    <property type="match status" value="1"/>
</dbReference>
<dbReference type="EMBL" id="KN818228">
    <property type="protein sequence ID" value="KIL68623.1"/>
    <property type="molecule type" value="Genomic_DNA"/>
</dbReference>